<protein>
    <submittedName>
        <fullName evidence="4">Uncharacterized protein LOC115891552</fullName>
    </submittedName>
</protein>
<dbReference type="InterPro" id="IPR008042">
    <property type="entry name" value="Retrotrans_Pao"/>
</dbReference>
<dbReference type="PANTHER" id="PTHR47331">
    <property type="entry name" value="PHD-TYPE DOMAIN-CONTAINING PROTEIN"/>
    <property type="match status" value="1"/>
</dbReference>
<evidence type="ECO:0000259" key="2">
    <source>
        <dbReference type="Pfam" id="PF18701"/>
    </source>
</evidence>
<accession>A0A6J2YYJ3</accession>
<gene>
    <name evidence="4" type="primary">LOC115891552</name>
</gene>
<sequence length="601" mass="68776">MPEPGEYFLPHHCVFKESSTTTRLRIVFDGSCKTNTGLSLNDIMMVGPTIQEDIFAILLRFRIFDIVIKADIAKMYRQVLVSESDRKLQKIFWRNKPSDQLDTYQLNTVTYGTSAAAFLAIRCLNQLAYEHKESHPEASEAILKCFYVDDLLYGGTNISDIIRVKNDINAILQKAGFELRKWVSNDERVFQQINKLKDCTLGEHENSKTLGLKWIPAEDQLSFEIGNFDEEITVTKRTILSMTAQLFDPLGLLSLVIIIPKVMLQRLWQANLHWEESVPLELHTRCGACVYLRTVDVDDKVLVNLLCSKSRVAPVKIISIPKLELCAAVLLAELTQRVFQALNMDIQSVHYWCDSKIVLSWISASAHKWKTFVANKVARIQELSNPNEWHYVHTSDNPADLISRGLNEKILINTHLWWNGPSWLRLNTCDWPAYSHKIDNIPEERVEACLNSRPLSPLSSDPNDLLPITPAHFLIGETLMSQPEPDLTNAKENLLSKLQQCQQMVQHFWNRWSKEYISELQIRSKWKQSFPNVIKPGILVIVKEDNNPPLKWQLERVVGVHPGADNVIRAVSIKTSRGTIQRPVMKICVLPEHCQAEKVEA</sequence>
<dbReference type="CDD" id="cd01644">
    <property type="entry name" value="RT_pepA17"/>
    <property type="match status" value="1"/>
</dbReference>
<dbReference type="Pfam" id="PF00078">
    <property type="entry name" value="RVT_1"/>
    <property type="match status" value="1"/>
</dbReference>
<dbReference type="SUPFAM" id="SSF56672">
    <property type="entry name" value="DNA/RNA polymerases"/>
    <property type="match status" value="1"/>
</dbReference>
<organism evidence="3 4">
    <name type="scientific">Sitophilus oryzae</name>
    <name type="common">Rice weevil</name>
    <name type="synonym">Curculio oryzae</name>
    <dbReference type="NCBI Taxonomy" id="7048"/>
    <lineage>
        <taxon>Eukaryota</taxon>
        <taxon>Metazoa</taxon>
        <taxon>Ecdysozoa</taxon>
        <taxon>Arthropoda</taxon>
        <taxon>Hexapoda</taxon>
        <taxon>Insecta</taxon>
        <taxon>Pterygota</taxon>
        <taxon>Neoptera</taxon>
        <taxon>Endopterygota</taxon>
        <taxon>Coleoptera</taxon>
        <taxon>Polyphaga</taxon>
        <taxon>Cucujiformia</taxon>
        <taxon>Curculionidae</taxon>
        <taxon>Dryophthorinae</taxon>
        <taxon>Sitophilus</taxon>
    </lineage>
</organism>
<evidence type="ECO:0000313" key="3">
    <source>
        <dbReference type="Proteomes" id="UP000504635"/>
    </source>
</evidence>
<reference evidence="4" key="1">
    <citation type="submission" date="2025-08" db="UniProtKB">
        <authorList>
            <consortium name="RefSeq"/>
        </authorList>
    </citation>
    <scope>IDENTIFICATION</scope>
    <source>
        <tissue evidence="4">Gonads</tissue>
    </source>
</reference>
<feature type="domain" description="Reverse transcriptase" evidence="1">
    <location>
        <begin position="66"/>
        <end position="180"/>
    </location>
</feature>
<dbReference type="InParanoid" id="A0A6J2YYJ3"/>
<dbReference type="InterPro" id="IPR040676">
    <property type="entry name" value="DUF5641"/>
</dbReference>
<dbReference type="GO" id="GO:0071897">
    <property type="term" value="P:DNA biosynthetic process"/>
    <property type="evidence" value="ECO:0007669"/>
    <property type="project" value="UniProtKB-ARBA"/>
</dbReference>
<dbReference type="KEGG" id="soy:115891552"/>
<dbReference type="InterPro" id="IPR000477">
    <property type="entry name" value="RT_dom"/>
</dbReference>
<dbReference type="Proteomes" id="UP000504635">
    <property type="component" value="Unplaced"/>
</dbReference>
<dbReference type="RefSeq" id="XP_030767900.1">
    <property type="nucleotide sequence ID" value="XM_030912040.1"/>
</dbReference>
<dbReference type="InterPro" id="IPR043502">
    <property type="entry name" value="DNA/RNA_pol_sf"/>
</dbReference>
<dbReference type="Pfam" id="PF18701">
    <property type="entry name" value="DUF5641"/>
    <property type="match status" value="1"/>
</dbReference>
<feature type="domain" description="DUF5641" evidence="2">
    <location>
        <begin position="497"/>
        <end position="590"/>
    </location>
</feature>
<evidence type="ECO:0000313" key="4">
    <source>
        <dbReference type="RefSeq" id="XP_030767900.1"/>
    </source>
</evidence>
<dbReference type="Pfam" id="PF05380">
    <property type="entry name" value="Peptidase_A17"/>
    <property type="match status" value="2"/>
</dbReference>
<dbReference type="AlphaFoldDB" id="A0A6J2YYJ3"/>
<proteinExistence type="predicted"/>
<name>A0A6J2YYJ3_SITOR</name>
<evidence type="ECO:0000259" key="1">
    <source>
        <dbReference type="Pfam" id="PF00078"/>
    </source>
</evidence>
<dbReference type="OrthoDB" id="6773677at2759"/>
<dbReference type="GeneID" id="115891552"/>
<keyword evidence="3" id="KW-1185">Reference proteome</keyword>